<name>A0ABS1FST4_9FLAO</name>
<gene>
    <name evidence="3" type="ORF">JHL15_07005</name>
</gene>
<dbReference type="PANTHER" id="PTHR38599:SF1">
    <property type="entry name" value="CUPIN DOMAIN PROTEIN (AFU_ORTHOLOGUE AFUA_3G13620)"/>
    <property type="match status" value="1"/>
</dbReference>
<feature type="signal peptide" evidence="1">
    <location>
        <begin position="1"/>
        <end position="24"/>
    </location>
</feature>
<accession>A0ABS1FST4</accession>
<feature type="domain" description="Cupin type-2" evidence="2">
    <location>
        <begin position="57"/>
        <end position="126"/>
    </location>
</feature>
<evidence type="ECO:0000259" key="2">
    <source>
        <dbReference type="Pfam" id="PF07883"/>
    </source>
</evidence>
<dbReference type="CDD" id="cd02234">
    <property type="entry name" value="cupin_BLR7677-like"/>
    <property type="match status" value="1"/>
</dbReference>
<organism evidence="3 4">
    <name type="scientific">Chryseobacterium paridis</name>
    <dbReference type="NCBI Taxonomy" id="2800328"/>
    <lineage>
        <taxon>Bacteria</taxon>
        <taxon>Pseudomonadati</taxon>
        <taxon>Bacteroidota</taxon>
        <taxon>Flavobacteriia</taxon>
        <taxon>Flavobacteriales</taxon>
        <taxon>Weeksellaceae</taxon>
        <taxon>Chryseobacterium group</taxon>
        <taxon>Chryseobacterium</taxon>
    </lineage>
</organism>
<sequence>MNIKLLSKLLLLCSLYGISAQAQSQNNVKEPVSSHAVILEQALKEKGFDHKAVEIMIVDFPPLGVSAAHRHPCPTFGYVLSGELVSVFEGKSHTYKAGDSFYETPEGLHNSTRNPSKTKPAKLLAFFIKDDPGVTIIPEKK</sequence>
<dbReference type="InterPro" id="IPR011051">
    <property type="entry name" value="RmlC_Cupin_sf"/>
</dbReference>
<dbReference type="SUPFAM" id="SSF51182">
    <property type="entry name" value="RmlC-like cupins"/>
    <property type="match status" value="1"/>
</dbReference>
<evidence type="ECO:0000313" key="3">
    <source>
        <dbReference type="EMBL" id="MBK1895493.1"/>
    </source>
</evidence>
<dbReference type="RefSeq" id="WP_200244530.1">
    <property type="nucleotide sequence ID" value="NZ_JAENHK010000007.1"/>
</dbReference>
<dbReference type="Gene3D" id="2.60.120.10">
    <property type="entry name" value="Jelly Rolls"/>
    <property type="match status" value="1"/>
</dbReference>
<dbReference type="Proteomes" id="UP000628669">
    <property type="component" value="Unassembled WGS sequence"/>
</dbReference>
<dbReference type="EMBL" id="JAENHK010000007">
    <property type="protein sequence ID" value="MBK1895493.1"/>
    <property type="molecule type" value="Genomic_DNA"/>
</dbReference>
<dbReference type="Pfam" id="PF07883">
    <property type="entry name" value="Cupin_2"/>
    <property type="match status" value="1"/>
</dbReference>
<evidence type="ECO:0000256" key="1">
    <source>
        <dbReference type="SAM" id="SignalP"/>
    </source>
</evidence>
<dbReference type="InterPro" id="IPR014710">
    <property type="entry name" value="RmlC-like_jellyroll"/>
</dbReference>
<dbReference type="PANTHER" id="PTHR38599">
    <property type="entry name" value="CUPIN DOMAIN PROTEIN (AFU_ORTHOLOGUE AFUA_3G13620)"/>
    <property type="match status" value="1"/>
</dbReference>
<keyword evidence="1" id="KW-0732">Signal</keyword>
<dbReference type="InterPro" id="IPR013096">
    <property type="entry name" value="Cupin_2"/>
</dbReference>
<protein>
    <submittedName>
        <fullName evidence="3">Cupin domain-containing protein</fullName>
    </submittedName>
</protein>
<reference evidence="4" key="1">
    <citation type="submission" date="2021-01" db="EMBL/GenBank/DDBJ databases">
        <title>Genome public.</title>
        <authorList>
            <person name="Liu C."/>
            <person name="Sun Q."/>
        </authorList>
    </citation>
    <scope>NUCLEOTIDE SEQUENCE [LARGE SCALE GENOMIC DNA]</scope>
    <source>
        <strain evidence="4">YIM B02567</strain>
    </source>
</reference>
<feature type="chain" id="PRO_5047014449" evidence="1">
    <location>
        <begin position="25"/>
        <end position="141"/>
    </location>
</feature>
<proteinExistence type="predicted"/>
<comment type="caution">
    <text evidence="3">The sequence shown here is derived from an EMBL/GenBank/DDBJ whole genome shotgun (WGS) entry which is preliminary data.</text>
</comment>
<evidence type="ECO:0000313" key="4">
    <source>
        <dbReference type="Proteomes" id="UP000628669"/>
    </source>
</evidence>
<keyword evidence="4" id="KW-1185">Reference proteome</keyword>